<proteinExistence type="predicted"/>
<name>A0ABW9I479_9ACTN</name>
<sequence length="496" mass="51034">MSRESEAEPAGGTQLPGVLPEALFAELVAFRRDVHMHPELGNQEFRTTAAIKARLEKAGLKPRVLSGGTGLVCDIGVEEDTPGVRAGVGAATTRQAPGATTTALTAPGTQTPATATSTAPGARAPLAAAAPAPGVKAPALAASGAPGASASPDAAPPAPGIEAPGIQPPGIFALRADIDALPIPDTKATCAYRSTVPDRAHACGHDVHTTVVLGAGLVLAELHRQGRLPRPVRLIFQPAEEILPGGAADAIEDGVLDGVGRIIAVHCDPRVDAGKIGLREGAITSACDRLEIALDGPGGHTARPHLTTDLVTAAARVVVDVPALVGRRVDTRAGLAVTWGRIECGHAPNVIPQHAELSGTVRCLDIEAWRAAPDIVVAAIDEVANMHHAKSEINYVRGVPPVVNDPEVTGLLRDAMTARRGADSVEGTEQSLGGEDFSWYLEQVPGAMARLGVRTPGERTVRDLHQGNFDADEHAITVGVELFTAAALLDAATRTA</sequence>
<evidence type="ECO:0000256" key="1">
    <source>
        <dbReference type="SAM" id="MobiDB-lite"/>
    </source>
</evidence>
<organism evidence="3 4">
    <name type="scientific">Streptomyces niveiscabiei</name>
    <dbReference type="NCBI Taxonomy" id="164115"/>
    <lineage>
        <taxon>Bacteria</taxon>
        <taxon>Bacillati</taxon>
        <taxon>Actinomycetota</taxon>
        <taxon>Actinomycetes</taxon>
        <taxon>Kitasatosporales</taxon>
        <taxon>Streptomycetaceae</taxon>
        <taxon>Streptomyces</taxon>
    </lineage>
</organism>
<feature type="compositionally biased region" description="Low complexity" evidence="1">
    <location>
        <begin position="96"/>
        <end position="120"/>
    </location>
</feature>
<feature type="region of interest" description="Disordered" evidence="1">
    <location>
        <begin position="137"/>
        <end position="163"/>
    </location>
</feature>
<dbReference type="SUPFAM" id="SSF53187">
    <property type="entry name" value="Zn-dependent exopeptidases"/>
    <property type="match status" value="2"/>
</dbReference>
<dbReference type="RefSeq" id="WP_409123450.1">
    <property type="nucleotide sequence ID" value="NZ_JBJVNI010000032.1"/>
</dbReference>
<evidence type="ECO:0000259" key="2">
    <source>
        <dbReference type="Pfam" id="PF07687"/>
    </source>
</evidence>
<dbReference type="Pfam" id="PF01546">
    <property type="entry name" value="Peptidase_M20"/>
    <property type="match status" value="1"/>
</dbReference>
<comment type="caution">
    <text evidence="3">The sequence shown here is derived from an EMBL/GenBank/DDBJ whole genome shotgun (WGS) entry which is preliminary data.</text>
</comment>
<dbReference type="Gene3D" id="3.30.70.360">
    <property type="match status" value="1"/>
</dbReference>
<dbReference type="InterPro" id="IPR002933">
    <property type="entry name" value="Peptidase_M20"/>
</dbReference>
<dbReference type="Gene3D" id="3.40.630.10">
    <property type="entry name" value="Zn peptidases"/>
    <property type="match status" value="2"/>
</dbReference>
<dbReference type="Pfam" id="PF07687">
    <property type="entry name" value="M20_dimer"/>
    <property type="match status" value="1"/>
</dbReference>
<evidence type="ECO:0000313" key="3">
    <source>
        <dbReference type="EMBL" id="MFM9615159.1"/>
    </source>
</evidence>
<gene>
    <name evidence="3" type="ORF">ACKI18_41560</name>
</gene>
<dbReference type="NCBIfam" id="TIGR01891">
    <property type="entry name" value="amidohydrolases"/>
    <property type="match status" value="1"/>
</dbReference>
<dbReference type="InterPro" id="IPR017439">
    <property type="entry name" value="Amidohydrolase"/>
</dbReference>
<dbReference type="InterPro" id="IPR011650">
    <property type="entry name" value="Peptidase_M20_dimer"/>
</dbReference>
<dbReference type="EMBL" id="JBJVNI010000032">
    <property type="protein sequence ID" value="MFM9615159.1"/>
    <property type="molecule type" value="Genomic_DNA"/>
</dbReference>
<dbReference type="InterPro" id="IPR036264">
    <property type="entry name" value="Bact_exopeptidase_dim_dom"/>
</dbReference>
<reference evidence="3 4" key="1">
    <citation type="submission" date="2024-12" db="EMBL/GenBank/DDBJ databases">
        <title>Forecasting of Potato common scab and diversities of Pathogenic streptomyces spp. in china.</title>
        <authorList>
            <person name="Handique U."/>
            <person name="Wu J."/>
        </authorList>
    </citation>
    <scope>NUCLEOTIDE SEQUENCE [LARGE SCALE GENOMIC DNA]</scope>
    <source>
        <strain evidence="3 4">ZRIMU1530</strain>
    </source>
</reference>
<dbReference type="PANTHER" id="PTHR11014:SF63">
    <property type="entry name" value="METALLOPEPTIDASE, PUTATIVE (AFU_ORTHOLOGUE AFUA_6G09600)-RELATED"/>
    <property type="match status" value="1"/>
</dbReference>
<dbReference type="Proteomes" id="UP001631957">
    <property type="component" value="Unassembled WGS sequence"/>
</dbReference>
<keyword evidence="4" id="KW-1185">Reference proteome</keyword>
<feature type="domain" description="Peptidase M20 dimerisation" evidence="2">
    <location>
        <begin position="291"/>
        <end position="383"/>
    </location>
</feature>
<accession>A0ABW9I479</accession>
<protein>
    <submittedName>
        <fullName evidence="3">Amidohydrolase</fullName>
    </submittedName>
</protein>
<feature type="region of interest" description="Disordered" evidence="1">
    <location>
        <begin position="91"/>
        <end position="120"/>
    </location>
</feature>
<dbReference type="PANTHER" id="PTHR11014">
    <property type="entry name" value="PEPTIDASE M20 FAMILY MEMBER"/>
    <property type="match status" value="1"/>
</dbReference>
<feature type="compositionally biased region" description="Low complexity" evidence="1">
    <location>
        <begin position="137"/>
        <end position="153"/>
    </location>
</feature>
<dbReference type="SUPFAM" id="SSF55031">
    <property type="entry name" value="Bacterial exopeptidase dimerisation domain"/>
    <property type="match status" value="1"/>
</dbReference>
<evidence type="ECO:0000313" key="4">
    <source>
        <dbReference type="Proteomes" id="UP001631957"/>
    </source>
</evidence>